<accession>A0A0S4JRN3</accession>
<dbReference type="VEuPathDB" id="TriTrypDB:BSAL_41550"/>
<feature type="compositionally biased region" description="Basic and acidic residues" evidence="1">
    <location>
        <begin position="756"/>
        <end position="765"/>
    </location>
</feature>
<dbReference type="EMBL" id="CYKH01002133">
    <property type="protein sequence ID" value="CUG93242.1"/>
    <property type="molecule type" value="Genomic_DNA"/>
</dbReference>
<evidence type="ECO:0000313" key="3">
    <source>
        <dbReference type="Proteomes" id="UP000051952"/>
    </source>
</evidence>
<feature type="compositionally biased region" description="Low complexity" evidence="1">
    <location>
        <begin position="621"/>
        <end position="633"/>
    </location>
</feature>
<protein>
    <submittedName>
        <fullName evidence="2">Uncharacterized protein</fullName>
    </submittedName>
</protein>
<dbReference type="AlphaFoldDB" id="A0A0S4JRN3"/>
<feature type="compositionally biased region" description="Polar residues" evidence="1">
    <location>
        <begin position="700"/>
        <end position="717"/>
    </location>
</feature>
<organism evidence="2 3">
    <name type="scientific">Bodo saltans</name>
    <name type="common">Flagellated protozoan</name>
    <dbReference type="NCBI Taxonomy" id="75058"/>
    <lineage>
        <taxon>Eukaryota</taxon>
        <taxon>Discoba</taxon>
        <taxon>Euglenozoa</taxon>
        <taxon>Kinetoplastea</taxon>
        <taxon>Metakinetoplastina</taxon>
        <taxon>Eubodonida</taxon>
        <taxon>Bodonidae</taxon>
        <taxon>Bodo</taxon>
    </lineage>
</organism>
<feature type="compositionally biased region" description="Polar residues" evidence="1">
    <location>
        <begin position="676"/>
        <end position="692"/>
    </location>
</feature>
<dbReference type="Proteomes" id="UP000051952">
    <property type="component" value="Unassembled WGS sequence"/>
</dbReference>
<evidence type="ECO:0000256" key="1">
    <source>
        <dbReference type="SAM" id="MobiDB-lite"/>
    </source>
</evidence>
<feature type="region of interest" description="Disordered" evidence="1">
    <location>
        <begin position="594"/>
        <end position="636"/>
    </location>
</feature>
<name>A0A0S4JRN3_BODSA</name>
<evidence type="ECO:0000313" key="2">
    <source>
        <dbReference type="EMBL" id="CUG93242.1"/>
    </source>
</evidence>
<feature type="region of interest" description="Disordered" evidence="1">
    <location>
        <begin position="890"/>
        <end position="927"/>
    </location>
</feature>
<reference evidence="3" key="1">
    <citation type="submission" date="2015-09" db="EMBL/GenBank/DDBJ databases">
        <authorList>
            <consortium name="Pathogen Informatics"/>
        </authorList>
    </citation>
    <scope>NUCLEOTIDE SEQUENCE [LARGE SCALE GENOMIC DNA]</scope>
    <source>
        <strain evidence="3">Lake Konstanz</strain>
    </source>
</reference>
<feature type="region of interest" description="Disordered" evidence="1">
    <location>
        <begin position="659"/>
        <end position="720"/>
    </location>
</feature>
<proteinExistence type="predicted"/>
<gene>
    <name evidence="2" type="ORF">BSAL_41550</name>
</gene>
<feature type="compositionally biased region" description="Low complexity" evidence="1">
    <location>
        <begin position="169"/>
        <end position="191"/>
    </location>
</feature>
<feature type="region of interest" description="Disordered" evidence="1">
    <location>
        <begin position="415"/>
        <end position="496"/>
    </location>
</feature>
<feature type="region of interest" description="Disordered" evidence="1">
    <location>
        <begin position="753"/>
        <end position="776"/>
    </location>
</feature>
<feature type="region of interest" description="Disordered" evidence="1">
    <location>
        <begin position="169"/>
        <end position="199"/>
    </location>
</feature>
<feature type="compositionally biased region" description="Basic and acidic residues" evidence="1">
    <location>
        <begin position="430"/>
        <end position="439"/>
    </location>
</feature>
<sequence>MESPGVQLQATVNDQSVAASEDVDIYAHGVIRRAWRHFIARRNLVLSKALRRLCPPPTPQASVMNAALPLTPVSSSCSEDAHHQHEVLLWMEAIVLSYIQERETFKRYQRQHIRNVRNRRWSIGDKSRPRDVIAFLPQAVVDISHPSGTQDNEPVAFLGFPVEAPPMLSVAPLSSPSSSAPPSGRSTPPTTQNTAVSSPQVSFPPYIIRVSDDQAIRDAVAALRGADSKAATHKDRSNMLSPVLLSPRNYSLSASTHHHREVVRILDIPQDVAALMNRSISGNSSVAEAPSPPLFLDQNDSSDPFLSGRTTAIDEVARSMSFLAPEGSTWPRRGSLPRVSPNQAPDWVRGGFLASHSVKEFSGALNVDAAKRFEWIVQPAAYAAARRQMNISHSMNDIVASFDVSEGGIYAIQFGGGGGSRRPSLNNDSGHNDVRKEPHTVITVSELISRNSDDNDSVSQHNPPPLVEGDVTPVPQSHTPPPPQGFDEHSFVADDCDPDRPPTITVDGFSTRPSPTALAFEAPVHQPSFGSLDEVAQAPPLLVAAGIVGSATAAVPDDHEVADVLKKSPWSTQVLVTSSREETLDLPQQPPLLSIAGETSSPPTNGSFSFVDKHRQSLGRSSLSTSHNNNNSSMPRNAMESYAKRHCQIKPFSSYGALMESAPRRGSPVREDDGSGSRTVSPTREGETSTSMPLREKSPLSRSGTPQRVRPTSNRPQSLRERIEEQRRLLKTDPQICGIVDRQVAMLGTLRRGRQPKADDDDRGVRPGSAMSNSEIFVNPSASPVRLVTRSFTPAVERTRFVVTSQSRIPPLLRSRVPTPTPQDVCYGNESYSYEEAQTQSPLNHRTSIDKRPTRASLLAPSVALKRKMDILVAKERSALEPTRSIALRIEHGLQQQRPQSRGAERDSGLHSRNYPHALPSHANTQGNLASREDVEWLKRFHATSYY</sequence>
<feature type="compositionally biased region" description="Polar residues" evidence="1">
    <location>
        <begin position="597"/>
        <end position="608"/>
    </location>
</feature>
<keyword evidence="3" id="KW-1185">Reference proteome</keyword>